<dbReference type="Proteomes" id="UP000789831">
    <property type="component" value="Unassembled WGS sequence"/>
</dbReference>
<sequence length="454" mass="52281">MVVLSQRIIEKLKCPVLVTTIYILGNLSTWEEYYRRQNLHATIDECYNSLDEISAYFFGFFMKINYRTGSTPRPQFAKLPVRTHVARRHVAHEAVDFEKYPMLKNYCRTLLAMQELHIEEDSQRAQDSFVMLEWSVVNFEIFADAGWQGERKPATISIPQIELKLLSPIFEQHFDCRIRSVTAMLRSLENKGKIGNSSVFNSWVDWLWNQSKIYYKIDALTCIPVISAVILYIPTPCCGLGSEPSENHIKAELWTSILSNTFSLHNPKFVPIWEFHNLIPGDGGRGSAKSGFSAIGRFEVHKDDVVIVAEATHEFNRMHYPSDEEINKMCLHIGLVNGASIRLGKLMPVFDQQQSTLIYVYDDEVLSFNLQTKDEEANIESALQLVTYLRETVCMDGMRIRSLLNRYPAKFNYDLKAALPKLPNEAVISRKSDTKFTPRSKRQRYTLMTADLSY</sequence>
<name>A0A9N9ALD2_9GLOM</name>
<proteinExistence type="predicted"/>
<dbReference type="AlphaFoldDB" id="A0A9N9ALD2"/>
<dbReference type="EMBL" id="CAJVPL010000854">
    <property type="protein sequence ID" value="CAG8535055.1"/>
    <property type="molecule type" value="Genomic_DNA"/>
</dbReference>
<dbReference type="OrthoDB" id="2377383at2759"/>
<organism evidence="1 2">
    <name type="scientific">Ambispora gerdemannii</name>
    <dbReference type="NCBI Taxonomy" id="144530"/>
    <lineage>
        <taxon>Eukaryota</taxon>
        <taxon>Fungi</taxon>
        <taxon>Fungi incertae sedis</taxon>
        <taxon>Mucoromycota</taxon>
        <taxon>Glomeromycotina</taxon>
        <taxon>Glomeromycetes</taxon>
        <taxon>Archaeosporales</taxon>
        <taxon>Ambisporaceae</taxon>
        <taxon>Ambispora</taxon>
    </lineage>
</organism>
<evidence type="ECO:0000313" key="1">
    <source>
        <dbReference type="EMBL" id="CAG8535055.1"/>
    </source>
</evidence>
<comment type="caution">
    <text evidence="1">The sequence shown here is derived from an EMBL/GenBank/DDBJ whole genome shotgun (WGS) entry which is preliminary data.</text>
</comment>
<protein>
    <submittedName>
        <fullName evidence="1">1603_t:CDS:1</fullName>
    </submittedName>
</protein>
<keyword evidence="2" id="KW-1185">Reference proteome</keyword>
<gene>
    <name evidence="1" type="ORF">AGERDE_LOCUS5902</name>
</gene>
<accession>A0A9N9ALD2</accession>
<reference evidence="1" key="1">
    <citation type="submission" date="2021-06" db="EMBL/GenBank/DDBJ databases">
        <authorList>
            <person name="Kallberg Y."/>
            <person name="Tangrot J."/>
            <person name="Rosling A."/>
        </authorList>
    </citation>
    <scope>NUCLEOTIDE SEQUENCE</scope>
    <source>
        <strain evidence="1">MT106</strain>
    </source>
</reference>
<evidence type="ECO:0000313" key="2">
    <source>
        <dbReference type="Proteomes" id="UP000789831"/>
    </source>
</evidence>